<sequence>MYIKRPHYFSPHPISLSLSPPSSPPPLLLLLTLHLLPSHLQPSVTSPSTTPTKMPPTDIFPSPWLPAPTLTHPYRTSPITIGNLITDPLDPTSLIYEEPNYLDVPVLESRRYDLASHWECTTTPSRTSPWHTSTVLPCGMALNLEYEVDWLDTEVLNRTPHVLEGYLGGMLEGRVPWVREWVRVVDGGVWGGGRERERERDRSVRMAAGGVGGGDAGSKSTLASSTSGSTTAATSTTSTTPNCRQRKSIYLITGKRYATGVTIHTERKIWGPEIQSNHGEEHPIPVLGQTVWVPVWSRRVRFEETHDVVLSYKVMEVVWIKEGQGEGEGGRLGLEEYVGKTEVKDVVRLVEENWDRRIGVVGSV</sequence>
<feature type="compositionally biased region" description="Basic and acidic residues" evidence="1">
    <location>
        <begin position="193"/>
        <end position="204"/>
    </location>
</feature>
<organism evidence="2 3">
    <name type="scientific">Aspergillus ibericus CBS 121593</name>
    <dbReference type="NCBI Taxonomy" id="1448316"/>
    <lineage>
        <taxon>Eukaryota</taxon>
        <taxon>Fungi</taxon>
        <taxon>Dikarya</taxon>
        <taxon>Ascomycota</taxon>
        <taxon>Pezizomycotina</taxon>
        <taxon>Eurotiomycetes</taxon>
        <taxon>Eurotiomycetidae</taxon>
        <taxon>Eurotiales</taxon>
        <taxon>Aspergillaceae</taxon>
        <taxon>Aspergillus</taxon>
        <taxon>Aspergillus subgen. Circumdati</taxon>
    </lineage>
</organism>
<accession>A0A395H7N1</accession>
<dbReference type="GeneID" id="37228452"/>
<dbReference type="AlphaFoldDB" id="A0A395H7N1"/>
<reference evidence="2 3" key="1">
    <citation type="submission" date="2018-02" db="EMBL/GenBank/DDBJ databases">
        <title>The genomes of Aspergillus section Nigri reveals drivers in fungal speciation.</title>
        <authorList>
            <consortium name="DOE Joint Genome Institute"/>
            <person name="Vesth T.C."/>
            <person name="Nybo J."/>
            <person name="Theobald S."/>
            <person name="Brandl J."/>
            <person name="Frisvad J.C."/>
            <person name="Nielsen K.F."/>
            <person name="Lyhne E.K."/>
            <person name="Kogle M.E."/>
            <person name="Kuo A."/>
            <person name="Riley R."/>
            <person name="Clum A."/>
            <person name="Nolan M."/>
            <person name="Lipzen A."/>
            <person name="Salamov A."/>
            <person name="Henrissat B."/>
            <person name="Wiebenga A."/>
            <person name="De vries R.P."/>
            <person name="Grigoriev I.V."/>
            <person name="Mortensen U.H."/>
            <person name="Andersen M.R."/>
            <person name="Baker S.E."/>
        </authorList>
    </citation>
    <scope>NUCLEOTIDE SEQUENCE [LARGE SCALE GENOMIC DNA]</scope>
    <source>
        <strain evidence="2 3">CBS 121593</strain>
    </source>
</reference>
<dbReference type="EMBL" id="KZ824427">
    <property type="protein sequence ID" value="RAL03636.1"/>
    <property type="molecule type" value="Genomic_DNA"/>
</dbReference>
<dbReference type="RefSeq" id="XP_025577963.1">
    <property type="nucleotide sequence ID" value="XM_025723587.1"/>
</dbReference>
<feature type="compositionally biased region" description="Low complexity" evidence="1">
    <location>
        <begin position="217"/>
        <end position="240"/>
    </location>
</feature>
<proteinExistence type="predicted"/>
<dbReference type="VEuPathDB" id="FungiDB:BO80DRAFT_488890"/>
<evidence type="ECO:0000313" key="3">
    <source>
        <dbReference type="Proteomes" id="UP000249402"/>
    </source>
</evidence>
<protein>
    <submittedName>
        <fullName evidence="2">Uncharacterized protein</fullName>
    </submittedName>
</protein>
<dbReference type="Proteomes" id="UP000249402">
    <property type="component" value="Unassembled WGS sequence"/>
</dbReference>
<evidence type="ECO:0000256" key="1">
    <source>
        <dbReference type="SAM" id="MobiDB-lite"/>
    </source>
</evidence>
<dbReference type="OrthoDB" id="4389358at2759"/>
<feature type="region of interest" description="Disordered" evidence="1">
    <location>
        <begin position="192"/>
        <end position="241"/>
    </location>
</feature>
<gene>
    <name evidence="2" type="ORF">BO80DRAFT_488890</name>
</gene>
<name>A0A395H7N1_9EURO</name>
<keyword evidence="3" id="KW-1185">Reference proteome</keyword>
<evidence type="ECO:0000313" key="2">
    <source>
        <dbReference type="EMBL" id="RAL03636.1"/>
    </source>
</evidence>